<dbReference type="InterPro" id="IPR008517">
    <property type="entry name" value="GNA1162-like"/>
</dbReference>
<gene>
    <name evidence="1" type="ORF">GTG28_15120</name>
</gene>
<organism evidence="1 2">
    <name type="scientific">Vibrio tetraodonis subsp. pristinus</name>
    <dbReference type="NCBI Taxonomy" id="2695891"/>
    <lineage>
        <taxon>Bacteria</taxon>
        <taxon>Pseudomonadati</taxon>
        <taxon>Pseudomonadota</taxon>
        <taxon>Gammaproteobacteria</taxon>
        <taxon>Vibrionales</taxon>
        <taxon>Vibrionaceae</taxon>
        <taxon>Vibrio</taxon>
    </lineage>
</organism>
<evidence type="ECO:0000313" key="2">
    <source>
        <dbReference type="Proteomes" id="UP000478571"/>
    </source>
</evidence>
<reference evidence="1 2" key="1">
    <citation type="submission" date="2020-01" db="EMBL/GenBank/DDBJ databases">
        <title>Draft Genome Sequence of Vibrio sp. strain OCN044, Isolated from a Healthy Coral at Palmyra Atoll.</title>
        <authorList>
            <person name="Videau P."/>
            <person name="Loughran R."/>
            <person name="Esquivel A."/>
            <person name="Deadmond M."/>
            <person name="Paddock B.E."/>
            <person name="Saw J.H."/>
            <person name="Ushijima B."/>
        </authorList>
    </citation>
    <scope>NUCLEOTIDE SEQUENCE [LARGE SCALE GENOMIC DNA]</scope>
    <source>
        <strain evidence="1 2">OCN044</strain>
    </source>
</reference>
<comment type="caution">
    <text evidence="1">The sequence shown here is derived from an EMBL/GenBank/DDBJ whole genome shotgun (WGS) entry which is preliminary data.</text>
</comment>
<dbReference type="Pfam" id="PF05643">
    <property type="entry name" value="GNA1162-like"/>
    <property type="match status" value="1"/>
</dbReference>
<dbReference type="AlphaFoldDB" id="A0A6L8M491"/>
<proteinExistence type="predicted"/>
<sequence>MKHLKLFFSIIIVAILAGCQTTKVERQTGFEELQPRSILVLPVVNNSVDVDAPLAVYSSLPVMLAEKGYYVYPANTVKTILEYEGLYEPKEIQQVPAESIAQMFDADVVLYVSIERWDTSYAVISSTTEVEFTYEFKNRSGDSIWKASKKMAYSPQNQSSGNLIVDLISAAVTAAINRAAPDYMPLTKTANYQVFYHDPATYLPDGPYMPQDKK</sequence>
<name>A0A6L8M491_9VIBR</name>
<dbReference type="RefSeq" id="WP_160931298.1">
    <property type="nucleotide sequence ID" value="NZ_WWEU01000005.1"/>
</dbReference>
<evidence type="ECO:0000313" key="1">
    <source>
        <dbReference type="EMBL" id="MYM60562.1"/>
    </source>
</evidence>
<dbReference type="Gene3D" id="3.40.50.10610">
    <property type="entry name" value="ABC-type transport auxiliary lipoprotein component"/>
    <property type="match status" value="1"/>
</dbReference>
<dbReference type="EMBL" id="WWEU01000005">
    <property type="protein sequence ID" value="MYM60562.1"/>
    <property type="molecule type" value="Genomic_DNA"/>
</dbReference>
<protein>
    <recommendedName>
        <fullName evidence="3">Lipoprotein</fullName>
    </recommendedName>
</protein>
<dbReference type="Proteomes" id="UP000478571">
    <property type="component" value="Unassembled WGS sequence"/>
</dbReference>
<keyword evidence="2" id="KW-1185">Reference proteome</keyword>
<dbReference type="PROSITE" id="PS51257">
    <property type="entry name" value="PROKAR_LIPOPROTEIN"/>
    <property type="match status" value="1"/>
</dbReference>
<evidence type="ECO:0008006" key="3">
    <source>
        <dbReference type="Google" id="ProtNLM"/>
    </source>
</evidence>
<accession>A0A6L8M491</accession>